<reference evidence="1 2" key="1">
    <citation type="submission" date="2020-10" db="EMBL/GenBank/DDBJ databases">
        <title>Connecting structure to function with the recovery of over 1000 high-quality activated sludge metagenome-assembled genomes encoding full-length rRNA genes using long-read sequencing.</title>
        <authorList>
            <person name="Singleton C.M."/>
            <person name="Petriglieri F."/>
            <person name="Kristensen J.M."/>
            <person name="Kirkegaard R.H."/>
            <person name="Michaelsen T.Y."/>
            <person name="Andersen M.H."/>
            <person name="Karst S.M."/>
            <person name="Dueholm M.S."/>
            <person name="Nielsen P.H."/>
            <person name="Albertsen M."/>
        </authorList>
    </citation>
    <scope>NUCLEOTIDE SEQUENCE [LARGE SCALE GENOMIC DNA]</scope>
    <source>
        <strain evidence="1">Ribe_18-Q3-R11-54_MAXAC.273</strain>
    </source>
</reference>
<dbReference type="AlphaFoldDB" id="A0A9D7SU16"/>
<dbReference type="InterPro" id="IPR013783">
    <property type="entry name" value="Ig-like_fold"/>
</dbReference>
<organism evidence="1 2">
    <name type="scientific">Candidatus Opimibacter skivensis</name>
    <dbReference type="NCBI Taxonomy" id="2982028"/>
    <lineage>
        <taxon>Bacteria</taxon>
        <taxon>Pseudomonadati</taxon>
        <taxon>Bacteroidota</taxon>
        <taxon>Saprospiria</taxon>
        <taxon>Saprospirales</taxon>
        <taxon>Saprospiraceae</taxon>
        <taxon>Candidatus Opimibacter</taxon>
    </lineage>
</organism>
<evidence type="ECO:0000313" key="2">
    <source>
        <dbReference type="Proteomes" id="UP000808337"/>
    </source>
</evidence>
<dbReference type="Gene3D" id="2.60.40.10">
    <property type="entry name" value="Immunoglobulins"/>
    <property type="match status" value="1"/>
</dbReference>
<dbReference type="InterPro" id="IPR012334">
    <property type="entry name" value="Pectin_lyas_fold"/>
</dbReference>
<dbReference type="SUPFAM" id="SSF51126">
    <property type="entry name" value="Pectin lyase-like"/>
    <property type="match status" value="1"/>
</dbReference>
<dbReference type="EMBL" id="JADKGY010000001">
    <property type="protein sequence ID" value="MBK9982124.1"/>
    <property type="molecule type" value="Genomic_DNA"/>
</dbReference>
<dbReference type="Proteomes" id="UP000808337">
    <property type="component" value="Unassembled WGS sequence"/>
</dbReference>
<dbReference type="Gene3D" id="2.60.40.3440">
    <property type="match status" value="1"/>
</dbReference>
<dbReference type="InterPro" id="IPR006626">
    <property type="entry name" value="PbH1"/>
</dbReference>
<dbReference type="SMART" id="SM00710">
    <property type="entry name" value="PbH1"/>
    <property type="match status" value="10"/>
</dbReference>
<dbReference type="InterPro" id="IPR036179">
    <property type="entry name" value="Ig-like_dom_sf"/>
</dbReference>
<comment type="caution">
    <text evidence="1">The sequence shown here is derived from an EMBL/GenBank/DDBJ whole genome shotgun (WGS) entry which is preliminary data.</text>
</comment>
<accession>A0A9D7SU16</accession>
<dbReference type="SUPFAM" id="SSF48726">
    <property type="entry name" value="Immunoglobulin"/>
    <property type="match status" value="1"/>
</dbReference>
<proteinExistence type="predicted"/>
<gene>
    <name evidence="1" type="ORF">IPP15_06805</name>
</gene>
<sequence>MKIKVNVQPSLIFRRLSSALFIMFALHAFFINTLQAANITVNTALDEVNGNTSSIANLIATPGGAGISLREAIIASNNTAGADVIFFNAALNGVPIILTRVGNDADATNGDLDINDNLTITGNGSSNTFIQGAADAAFTGSIGDKVIGINQDGTHMGLTVSITGVTIRYGKNTIPFNDPTFAYTGAGVDIFLTGVGNNISFSDCVISNNKHTTAYGGGVNIDSGISGLPGDIPINTASRGTVTFTNCTISNNEALMWGGGMNLFSDIHNVTLTNCTIQNNTTLGTGGLGGNGGGINIRHTYGGTVTITGGSVSNNTGIAYGGGLCILLMQTTNISGTTISGNTVKNNPGFSDFAIGGGIYQSSSLTTTLTNVTISGNHADLGTGAGGGGIFADTGPINITGGSITGNTAREGGGVCIEDANINLTNLSIGTNTAAVNGGGLLIRSTATGTTTLDGITLNSNIADSDNNGSGDGGGIYRAAGTLNLNNTITVGSTGLGNTAVNGGGIANIGGNLSKTTGLLTVAANNAKNNGGGYYITGGAINLQKTIIINNTANSDNSGGGEGGGIYNAGGSLTLNFNRIALNTANANTSSNAMRFVSGTITNIQNNWWGTNSPATVINGTAAFTPYLQLLHTPASNAICQNTSTGLTASFVLNSASTNVLANIDRLIGLPIIFNNATPAGSNISGAQATIQANGQATATFNAGATGGIGGADAVVDGFASHATITVQTIPIVTLDPLSQSICPGAPVTFISAATGNPTPSAQWQVSVNNGMSFNDIMSATMSSLMFNVATADNGKQYHVVYTNICGNDISANAILTVYPVENPNFAYNNPAYCHVGIEDPLPIIYGTPGGIFSATAGLTINTSNGQIDVSASTIGGPYTITYNTNGPCPKTATYAVSIVNCIPTATLTDAITIDNGTPGVADPNDRIKLTATINNAQTADYNALQMVLNNDPKVTFVAGSFKSTPVAVNDVYATTLNTLLTVPVGTGVLLNDFDDNIPGLSVTAFSAMSTQGGTVSVNANGSFTYNPMTGFTGNDTFTYTITDSDLQTNSATVKIHVQ</sequence>
<dbReference type="Gene3D" id="2.160.20.10">
    <property type="entry name" value="Single-stranded right-handed beta-helix, Pectin lyase-like"/>
    <property type="match status" value="1"/>
</dbReference>
<dbReference type="InterPro" id="IPR011050">
    <property type="entry name" value="Pectin_lyase_fold/virulence"/>
</dbReference>
<dbReference type="Pfam" id="PF17963">
    <property type="entry name" value="Big_9"/>
    <property type="match status" value="1"/>
</dbReference>
<evidence type="ECO:0000313" key="1">
    <source>
        <dbReference type="EMBL" id="MBK9982124.1"/>
    </source>
</evidence>
<protein>
    <submittedName>
        <fullName evidence="1">Cadherin-like domain-containing protein</fullName>
    </submittedName>
</protein>
<name>A0A9D7SU16_9BACT</name>